<evidence type="ECO:0000313" key="3">
    <source>
        <dbReference type="Proteomes" id="UP000241890"/>
    </source>
</evidence>
<keyword evidence="3" id="KW-1185">Reference proteome</keyword>
<comment type="caution">
    <text evidence="2">The sequence shown here is derived from an EMBL/GenBank/DDBJ whole genome shotgun (WGS) entry which is preliminary data.</text>
</comment>
<dbReference type="InterPro" id="IPR003673">
    <property type="entry name" value="CoA-Trfase_fam_III"/>
</dbReference>
<dbReference type="AlphaFoldDB" id="A0A2R5GIK9"/>
<dbReference type="OrthoDB" id="5863171at2759"/>
<dbReference type="Gene3D" id="3.40.50.10540">
    <property type="entry name" value="Crotonobetainyl-coa:carnitine coa-transferase, domain 1"/>
    <property type="match status" value="1"/>
</dbReference>
<proteinExistence type="inferred from homology"/>
<gene>
    <name evidence="2" type="ORF">FCC1311_069472</name>
</gene>
<accession>A0A2R5GIK9</accession>
<dbReference type="EMBL" id="BEYU01000083">
    <property type="protein sequence ID" value="GBG30727.1"/>
    <property type="molecule type" value="Genomic_DNA"/>
</dbReference>
<keyword evidence="2" id="KW-0808">Transferase</keyword>
<evidence type="ECO:0000313" key="2">
    <source>
        <dbReference type="EMBL" id="GBG30727.1"/>
    </source>
</evidence>
<dbReference type="GO" id="GO:0016740">
    <property type="term" value="F:transferase activity"/>
    <property type="evidence" value="ECO:0007669"/>
    <property type="project" value="UniProtKB-KW"/>
</dbReference>
<comment type="similarity">
    <text evidence="1">Belongs to the CoA-transferase III family.</text>
</comment>
<name>A0A2R5GIK9_9STRA</name>
<evidence type="ECO:0000256" key="1">
    <source>
        <dbReference type="ARBA" id="ARBA00008383"/>
    </source>
</evidence>
<protein>
    <submittedName>
        <fullName evidence="2">Succinate--hydroxymethylglutarate CoA-transferase</fullName>
    </submittedName>
</protein>
<dbReference type="PANTHER" id="PTHR48228:SF4">
    <property type="entry name" value="BLR3030 PROTEIN"/>
    <property type="match status" value="1"/>
</dbReference>
<sequence>MHQGRRSALGGAASALEEILACTGLERGVFATKVDVETPRVDQGGIDVACAAIRQERYMKINGEAIKTWDPISGLYCTGDARHIQLHCNFPHHRKLALEVLGIDESASVTREEVETAMAREKDVFDLEDRLFQAGACAAAVRTPEEWDAHPQQAAIAELPLIEFETVECKHEDIKQAAQARLDAWMERRDPHAASASGLRCLDLTRVLAGPIAGRSMADLGASVMRVSGPGRPYIPMLSILTGPGKQTCEIDLETKQGRESLEELLKTTDVFFNAYRRGSLTKHGLDSASIAARHPGIIVIEIDAYSRKGPWAGKRGFDSLVQCASGLAHAHSVALGQRETVSHLPVQLLDYVTGYLATFAGITARLDQVATQDPSSRIVRLSLARTAQWLRDQGVKDAGQAWEMAQDVPASMIESEFVERTTPDGAKATILGFPWTTEPASKAGLGHVIEAIGSGPARWL</sequence>
<dbReference type="SUPFAM" id="SSF89796">
    <property type="entry name" value="CoA-transferase family III (CaiB/BaiF)"/>
    <property type="match status" value="2"/>
</dbReference>
<dbReference type="PANTHER" id="PTHR48228">
    <property type="entry name" value="SUCCINYL-COA--D-CITRAMALATE COA-TRANSFERASE"/>
    <property type="match status" value="1"/>
</dbReference>
<organism evidence="2 3">
    <name type="scientific">Hondaea fermentalgiana</name>
    <dbReference type="NCBI Taxonomy" id="2315210"/>
    <lineage>
        <taxon>Eukaryota</taxon>
        <taxon>Sar</taxon>
        <taxon>Stramenopiles</taxon>
        <taxon>Bigyra</taxon>
        <taxon>Labyrinthulomycetes</taxon>
        <taxon>Thraustochytrida</taxon>
        <taxon>Thraustochytriidae</taxon>
        <taxon>Hondaea</taxon>
    </lineage>
</organism>
<dbReference type="InParanoid" id="A0A2R5GIK9"/>
<dbReference type="Proteomes" id="UP000241890">
    <property type="component" value="Unassembled WGS sequence"/>
</dbReference>
<reference evidence="2 3" key="1">
    <citation type="submission" date="2017-12" db="EMBL/GenBank/DDBJ databases">
        <title>Sequencing, de novo assembly and annotation of complete genome of a new Thraustochytrid species, strain FCC1311.</title>
        <authorList>
            <person name="Sedici K."/>
            <person name="Godart F."/>
            <person name="Aiese Cigliano R."/>
            <person name="Sanseverino W."/>
            <person name="Barakat M."/>
            <person name="Ortet P."/>
            <person name="Marechal E."/>
            <person name="Cagnac O."/>
            <person name="Amato A."/>
        </authorList>
    </citation>
    <scope>NUCLEOTIDE SEQUENCE [LARGE SCALE GENOMIC DNA]</scope>
</reference>
<dbReference type="InterPro" id="IPR023606">
    <property type="entry name" value="CoA-Trfase_III_dom_1_sf"/>
</dbReference>
<dbReference type="Pfam" id="PF02515">
    <property type="entry name" value="CoA_transf_3"/>
    <property type="match status" value="1"/>
</dbReference>
<dbReference type="InterPro" id="IPR050509">
    <property type="entry name" value="CoA-transferase_III"/>
</dbReference>